<dbReference type="InterPro" id="IPR011009">
    <property type="entry name" value="Kinase-like_dom_sf"/>
</dbReference>
<evidence type="ECO:0000313" key="3">
    <source>
        <dbReference type="Proteomes" id="UP001152795"/>
    </source>
</evidence>
<evidence type="ECO:0000256" key="1">
    <source>
        <dbReference type="ARBA" id="ARBA00004167"/>
    </source>
</evidence>
<dbReference type="EMBL" id="CACRXK020018572">
    <property type="protein sequence ID" value="CAB4032645.1"/>
    <property type="molecule type" value="Genomic_DNA"/>
</dbReference>
<sequence length="205" mass="23136">SVIARRSSADSSKIIIVVVVFLLLSVLVIFAVTLSFYRKRRITRQETFTRAVHVLHKGRSASKDNLGILFPDEKKDIECSPRRKLPSIREHNSMEEESEEGNIISYICVLDDWEIEKENLTILNKKLGGGYFGVVKKGMYKEKENDGLVVAVKMLKDSASAADRSDLLMELYILKEVNKSPHPNVIKLIGAFTSEGIWMTSCDIC</sequence>
<dbReference type="InterPro" id="IPR000719">
    <property type="entry name" value="Prot_kinase_dom"/>
</dbReference>
<reference evidence="2" key="1">
    <citation type="submission" date="2020-04" db="EMBL/GenBank/DDBJ databases">
        <authorList>
            <person name="Alioto T."/>
            <person name="Alioto T."/>
            <person name="Gomez Garrido J."/>
        </authorList>
    </citation>
    <scope>NUCLEOTIDE SEQUENCE</scope>
    <source>
        <strain evidence="2">A484AB</strain>
    </source>
</reference>
<comment type="subcellular location">
    <subcellularLocation>
        <location evidence="1">Membrane</location>
        <topology evidence="1">Single-pass membrane protein</topology>
    </subcellularLocation>
</comment>
<dbReference type="Proteomes" id="UP001152795">
    <property type="component" value="Unassembled WGS sequence"/>
</dbReference>
<comment type="caution">
    <text evidence="2">The sequence shown here is derived from an EMBL/GenBank/DDBJ whole genome shotgun (WGS) entry which is preliminary data.</text>
</comment>
<organism evidence="2 3">
    <name type="scientific">Paramuricea clavata</name>
    <name type="common">Red gorgonian</name>
    <name type="synonym">Violescent sea-whip</name>
    <dbReference type="NCBI Taxonomy" id="317549"/>
    <lineage>
        <taxon>Eukaryota</taxon>
        <taxon>Metazoa</taxon>
        <taxon>Cnidaria</taxon>
        <taxon>Anthozoa</taxon>
        <taxon>Octocorallia</taxon>
        <taxon>Malacalcyonacea</taxon>
        <taxon>Plexauridae</taxon>
        <taxon>Paramuricea</taxon>
    </lineage>
</organism>
<dbReference type="SUPFAM" id="SSF56112">
    <property type="entry name" value="Protein kinase-like (PK-like)"/>
    <property type="match status" value="1"/>
</dbReference>
<dbReference type="PANTHER" id="PTHR24416:SF617">
    <property type="entry name" value="RET ONCOGENE, ISOFORM A"/>
    <property type="match status" value="1"/>
</dbReference>
<keyword evidence="3" id="KW-1185">Reference proteome</keyword>
<feature type="non-terminal residue" evidence="2">
    <location>
        <position position="1"/>
    </location>
</feature>
<dbReference type="GO" id="GO:0043235">
    <property type="term" value="C:receptor complex"/>
    <property type="evidence" value="ECO:0007669"/>
    <property type="project" value="TreeGrafter"/>
</dbReference>
<dbReference type="PROSITE" id="PS00107">
    <property type="entry name" value="PROTEIN_KINASE_ATP"/>
    <property type="match status" value="1"/>
</dbReference>
<dbReference type="GO" id="GO:0005524">
    <property type="term" value="F:ATP binding"/>
    <property type="evidence" value="ECO:0007669"/>
    <property type="project" value="UniProtKB-UniRule"/>
</dbReference>
<dbReference type="InterPro" id="IPR017441">
    <property type="entry name" value="Protein_kinase_ATP_BS"/>
</dbReference>
<dbReference type="InterPro" id="IPR050122">
    <property type="entry name" value="RTK"/>
</dbReference>
<evidence type="ECO:0000313" key="2">
    <source>
        <dbReference type="EMBL" id="CAB4032645.1"/>
    </source>
</evidence>
<dbReference type="GO" id="GO:0007169">
    <property type="term" value="P:cell surface receptor protein tyrosine kinase signaling pathway"/>
    <property type="evidence" value="ECO:0007669"/>
    <property type="project" value="TreeGrafter"/>
</dbReference>
<dbReference type="AlphaFoldDB" id="A0A7D9LH81"/>
<dbReference type="PROSITE" id="PS50011">
    <property type="entry name" value="PROTEIN_KINASE_DOM"/>
    <property type="match status" value="1"/>
</dbReference>
<protein>
    <submittedName>
        <fullName evidence="2">Fibroblast growth factor receptor 3 isoform X8</fullName>
    </submittedName>
</protein>
<dbReference type="OrthoDB" id="5982051at2759"/>
<dbReference type="Pfam" id="PF07714">
    <property type="entry name" value="PK_Tyr_Ser-Thr"/>
    <property type="match status" value="1"/>
</dbReference>
<name>A0A7D9LH81_PARCT</name>
<accession>A0A7D9LH81</accession>
<dbReference type="Gene3D" id="3.30.200.20">
    <property type="entry name" value="Phosphorylase Kinase, domain 1"/>
    <property type="match status" value="1"/>
</dbReference>
<keyword evidence="2" id="KW-0675">Receptor</keyword>
<dbReference type="GO" id="GO:0004714">
    <property type="term" value="F:transmembrane receptor protein tyrosine kinase activity"/>
    <property type="evidence" value="ECO:0007669"/>
    <property type="project" value="TreeGrafter"/>
</dbReference>
<dbReference type="InterPro" id="IPR001245">
    <property type="entry name" value="Ser-Thr/Tyr_kinase_cat_dom"/>
</dbReference>
<dbReference type="PANTHER" id="PTHR24416">
    <property type="entry name" value="TYROSINE-PROTEIN KINASE RECEPTOR"/>
    <property type="match status" value="1"/>
</dbReference>
<gene>
    <name evidence="2" type="ORF">PACLA_8A040388</name>
</gene>
<proteinExistence type="predicted"/>
<dbReference type="GO" id="GO:0005886">
    <property type="term" value="C:plasma membrane"/>
    <property type="evidence" value="ECO:0007669"/>
    <property type="project" value="TreeGrafter"/>
</dbReference>